<keyword evidence="2" id="KW-0238">DNA-binding</keyword>
<dbReference type="KEGG" id="beq:BEWA_030110"/>
<keyword evidence="6" id="KW-1185">Reference proteome</keyword>
<evidence type="ECO:0000313" key="5">
    <source>
        <dbReference type="EMBL" id="AFZ80159.1"/>
    </source>
</evidence>
<protein>
    <submittedName>
        <fullName evidence="5">Uncharacterized protein</fullName>
    </submittedName>
</protein>
<dbReference type="SUPFAM" id="SSF55945">
    <property type="entry name" value="TATA-box binding protein-like"/>
    <property type="match status" value="2"/>
</dbReference>
<dbReference type="OrthoDB" id="2127950at2759"/>
<evidence type="ECO:0000256" key="4">
    <source>
        <dbReference type="SAM" id="MobiDB-lite"/>
    </source>
</evidence>
<evidence type="ECO:0000256" key="3">
    <source>
        <dbReference type="ARBA" id="ARBA00023163"/>
    </source>
</evidence>
<dbReference type="Gene3D" id="3.30.310.10">
    <property type="entry name" value="TATA-Binding Protein"/>
    <property type="match status" value="2"/>
</dbReference>
<dbReference type="Pfam" id="PF00352">
    <property type="entry name" value="TBP"/>
    <property type="match status" value="1"/>
</dbReference>
<dbReference type="eggNOG" id="KOG3302">
    <property type="taxonomic scope" value="Eukaryota"/>
</dbReference>
<dbReference type="AlphaFoldDB" id="L0AZ31"/>
<dbReference type="InterPro" id="IPR000814">
    <property type="entry name" value="TBP"/>
</dbReference>
<evidence type="ECO:0000256" key="1">
    <source>
        <dbReference type="ARBA" id="ARBA00005560"/>
    </source>
</evidence>
<organism evidence="5 6">
    <name type="scientific">Theileria equi strain WA</name>
    <dbReference type="NCBI Taxonomy" id="1537102"/>
    <lineage>
        <taxon>Eukaryota</taxon>
        <taxon>Sar</taxon>
        <taxon>Alveolata</taxon>
        <taxon>Apicomplexa</taxon>
        <taxon>Aconoidasida</taxon>
        <taxon>Piroplasmida</taxon>
        <taxon>Theileriidae</taxon>
        <taxon>Theileria</taxon>
    </lineage>
</organism>
<accession>L0AZ31</accession>
<proteinExistence type="inferred from homology"/>
<dbReference type="GO" id="GO:0006352">
    <property type="term" value="P:DNA-templated transcription initiation"/>
    <property type="evidence" value="ECO:0007669"/>
    <property type="project" value="InterPro"/>
</dbReference>
<gene>
    <name evidence="5" type="ORF">BEWA_030110</name>
</gene>
<feature type="compositionally biased region" description="Acidic residues" evidence="4">
    <location>
        <begin position="263"/>
        <end position="285"/>
    </location>
</feature>
<dbReference type="Proteomes" id="UP000031512">
    <property type="component" value="Chromosome 1"/>
</dbReference>
<evidence type="ECO:0000256" key="2">
    <source>
        <dbReference type="ARBA" id="ARBA00023125"/>
    </source>
</evidence>
<dbReference type="VEuPathDB" id="PiroplasmaDB:BEWA_030110"/>
<dbReference type="EMBL" id="CP001669">
    <property type="protein sequence ID" value="AFZ80159.1"/>
    <property type="molecule type" value="Genomic_DNA"/>
</dbReference>
<dbReference type="GeneID" id="15803811"/>
<dbReference type="GO" id="GO:0003677">
    <property type="term" value="F:DNA binding"/>
    <property type="evidence" value="ECO:0007669"/>
    <property type="project" value="UniProtKB-KW"/>
</dbReference>
<comment type="similarity">
    <text evidence="1">Belongs to the TBP family.</text>
</comment>
<keyword evidence="3" id="KW-0804">Transcription</keyword>
<dbReference type="InterPro" id="IPR012295">
    <property type="entry name" value="TBP_dom_sf"/>
</dbReference>
<dbReference type="PANTHER" id="PTHR10126">
    <property type="entry name" value="TATA-BOX BINDING PROTEIN"/>
    <property type="match status" value="1"/>
</dbReference>
<reference evidence="5 6" key="1">
    <citation type="journal article" date="2012" name="BMC Genomics">
        <title>Comparative genomic analysis and phylogenetic position of Theileria equi.</title>
        <authorList>
            <person name="Kappmeyer L.S."/>
            <person name="Thiagarajan M."/>
            <person name="Herndon D.R."/>
            <person name="Ramsay J.D."/>
            <person name="Caler E."/>
            <person name="Djikeng A."/>
            <person name="Gillespie J.J."/>
            <person name="Lau A.O."/>
            <person name="Roalson E.H."/>
            <person name="Silva J.C."/>
            <person name="Silva M.G."/>
            <person name="Suarez C.E."/>
            <person name="Ueti M.W."/>
            <person name="Nene V.M."/>
            <person name="Mealey R.H."/>
            <person name="Knowles D.P."/>
            <person name="Brayton K.A."/>
        </authorList>
    </citation>
    <scope>NUCLEOTIDE SEQUENCE [LARGE SCALE GENOMIC DNA]</scope>
    <source>
        <strain evidence="5 6">WA</strain>
    </source>
</reference>
<dbReference type="RefSeq" id="XP_004829825.1">
    <property type="nucleotide sequence ID" value="XM_004829768.1"/>
</dbReference>
<dbReference type="STRING" id="1537102.L0AZ31"/>
<sequence length="428" mass="47876">MGSNFEALAGHGEIKYEDELDTFADDNLSLKNALIIHNMTVLADCGITLDLNEAIGKFGNAIYEPKDFNCLRLDVRVKREYDAYSRLSNSKGFKDIESVSVVEATRLSNLPTRMRNAHFNNIESCSIHRGCYGDRAQTSSKNHFDVYTSLKVSVFSNGKLSVTGARSLLSASVALEKVCRAIRRRINTRAKLRNITCTNMLVVYNFSHHVVLQLFEKACKGSIYDPNRFSGVRVKIPIKSLPIYYTLLQVFRLCSFKGKYTEEENDPEEEDEFADSETYTSDDEPSIPVMLPTFIPEPKIGKLKTLTKSGMQRFVTDSTISQKRKVHKSAIEFNPMLAKKQKSHSTKSKVAASPVVSIWSGNVDLLEGGENAARVDKEALKHQKGEIVTANVFTSGNITFTGARSIDSIQFALSFIYPFLCQAKARDL</sequence>
<evidence type="ECO:0000313" key="6">
    <source>
        <dbReference type="Proteomes" id="UP000031512"/>
    </source>
</evidence>
<feature type="region of interest" description="Disordered" evidence="4">
    <location>
        <begin position="262"/>
        <end position="285"/>
    </location>
</feature>
<name>L0AZ31_THEEQ</name>